<dbReference type="InterPro" id="IPR018843">
    <property type="entry name" value="Utp8_b-prop"/>
</dbReference>
<accession>A0A9P4HCF9</accession>
<feature type="domain" description="Utp8 beta-propeller" evidence="2">
    <location>
        <begin position="7"/>
        <end position="177"/>
    </location>
</feature>
<comment type="caution">
    <text evidence="3">The sequence shown here is derived from an EMBL/GenBank/DDBJ whole genome shotgun (WGS) entry which is preliminary data.</text>
</comment>
<dbReference type="Pfam" id="PF10395">
    <property type="entry name" value="Utp8_b_propeller"/>
    <property type="match status" value="1"/>
</dbReference>
<evidence type="ECO:0000313" key="4">
    <source>
        <dbReference type="Proteomes" id="UP000799777"/>
    </source>
</evidence>
<gene>
    <name evidence="3" type="ORF">EK21DRAFT_111203</name>
</gene>
<dbReference type="AlphaFoldDB" id="A0A9P4HCF9"/>
<protein>
    <recommendedName>
        <fullName evidence="2">Utp8 beta-propeller domain-containing protein</fullName>
    </recommendedName>
</protein>
<sequence>MSFSHEIGAPFTLATLPKPVGSTNGRAHAAGVCSITGIKKRKRTEIAVGLDGEGISIYSLQNPQLVTSYALPPSARFTIAPCSVYRKGSSRSQSQRFTYAAVTGSTQNDKLQVHCFRENLQGDKSEIAKTAYTPSNNARILALEILPVGAGGSATSATHDLLATFDNGDVICLSSDLGVVRWTASLKPWLSGDSVEHVSTATAKAVSRGLLRHREDIAAGWSSLSDDRSDILDLTQVLCVVSRKSNGVGALHLVQAQTRSQDLNTGQLSPLKHLVSWNLPTAAQSSRQLPLSAQYVLHASSGSLYILTGTTLLSFDFSDTVPRLYSNLALPKPGADSFLRLAQDIVFTTSGLTCRIFDTKFNSLQACQHFDAGSSTLDTASPAKKRKFTEGRTETKGPGQPHLVAYYAEQDLVVVVSGNEMSGLQLRSDSNHKRTKAAGTSLADALGKGLAPQSKGQSQDWNERRAKLNKYASKGKIDKFEGAFAADLGIALEPPEPQAKLENEVNGGPLTNGVGPKIPEEDAIAIDFDNKDTVKDNLRTWKMPSAVNNARKIQSRRYALYALSRIFRLARVGKKTSGIEHRLQIQFFPPNVFHWLLHTGHLTVGSLRHALLEEAAHGTQEVPQIDDGDIVNAIVDFDPELHILSAVLNDGGHLIAGEVVQAIRLLMQNLDDEPEADETPKLLTNGTAPSEDEMDVDIASELEAADHEIDHALSVLDHGLLIRSHTLRPALIRLHSFSPPIITSTLRSMLPRRDLESLLRLLHVEMKNGGWSSSFDADADLSTMDASTDAPDDHAVTIIASLLSYTLDAIGAGAWLTAVGGDIDSESSEDMINALYSDTSEALNGFWEARYMRGLLGEFLRFASNLPKSHKPSAKSLERQRKPFAVSKDDGELPMLPLGSKPDMGIERMKAGKGGKKGEMSKREMGMLISKGVPKYSVEKIRI</sequence>
<feature type="region of interest" description="Disordered" evidence="1">
    <location>
        <begin position="868"/>
        <end position="890"/>
    </location>
</feature>
<feature type="region of interest" description="Disordered" evidence="1">
    <location>
        <begin position="376"/>
        <end position="400"/>
    </location>
</feature>
<name>A0A9P4HCF9_9PLEO</name>
<evidence type="ECO:0000256" key="1">
    <source>
        <dbReference type="SAM" id="MobiDB-lite"/>
    </source>
</evidence>
<keyword evidence="4" id="KW-1185">Reference proteome</keyword>
<evidence type="ECO:0000313" key="3">
    <source>
        <dbReference type="EMBL" id="KAF2031164.1"/>
    </source>
</evidence>
<proteinExistence type="predicted"/>
<dbReference type="OrthoDB" id="5330858at2759"/>
<feature type="compositionally biased region" description="Basic and acidic residues" evidence="1">
    <location>
        <begin position="876"/>
        <end position="890"/>
    </location>
</feature>
<dbReference type="Proteomes" id="UP000799777">
    <property type="component" value="Unassembled WGS sequence"/>
</dbReference>
<reference evidence="3" key="1">
    <citation type="journal article" date="2020" name="Stud. Mycol.">
        <title>101 Dothideomycetes genomes: a test case for predicting lifestyles and emergence of pathogens.</title>
        <authorList>
            <person name="Haridas S."/>
            <person name="Albert R."/>
            <person name="Binder M."/>
            <person name="Bloem J."/>
            <person name="Labutti K."/>
            <person name="Salamov A."/>
            <person name="Andreopoulos B."/>
            <person name="Baker S."/>
            <person name="Barry K."/>
            <person name="Bills G."/>
            <person name="Bluhm B."/>
            <person name="Cannon C."/>
            <person name="Castanera R."/>
            <person name="Culley D."/>
            <person name="Daum C."/>
            <person name="Ezra D."/>
            <person name="Gonzalez J."/>
            <person name="Henrissat B."/>
            <person name="Kuo A."/>
            <person name="Liang C."/>
            <person name="Lipzen A."/>
            <person name="Lutzoni F."/>
            <person name="Magnuson J."/>
            <person name="Mondo S."/>
            <person name="Nolan M."/>
            <person name="Ohm R."/>
            <person name="Pangilinan J."/>
            <person name="Park H.-J."/>
            <person name="Ramirez L."/>
            <person name="Alfaro M."/>
            <person name="Sun H."/>
            <person name="Tritt A."/>
            <person name="Yoshinaga Y."/>
            <person name="Zwiers L.-H."/>
            <person name="Turgeon B."/>
            <person name="Goodwin S."/>
            <person name="Spatafora J."/>
            <person name="Crous P."/>
            <person name="Grigoriev I."/>
        </authorList>
    </citation>
    <scope>NUCLEOTIDE SEQUENCE</scope>
    <source>
        <strain evidence="3">CBS 110217</strain>
    </source>
</reference>
<organism evidence="3 4">
    <name type="scientific">Setomelanomma holmii</name>
    <dbReference type="NCBI Taxonomy" id="210430"/>
    <lineage>
        <taxon>Eukaryota</taxon>
        <taxon>Fungi</taxon>
        <taxon>Dikarya</taxon>
        <taxon>Ascomycota</taxon>
        <taxon>Pezizomycotina</taxon>
        <taxon>Dothideomycetes</taxon>
        <taxon>Pleosporomycetidae</taxon>
        <taxon>Pleosporales</taxon>
        <taxon>Pleosporineae</taxon>
        <taxon>Phaeosphaeriaceae</taxon>
        <taxon>Setomelanomma</taxon>
    </lineage>
</organism>
<evidence type="ECO:0000259" key="2">
    <source>
        <dbReference type="Pfam" id="PF10395"/>
    </source>
</evidence>
<dbReference type="EMBL" id="ML978183">
    <property type="protein sequence ID" value="KAF2031164.1"/>
    <property type="molecule type" value="Genomic_DNA"/>
</dbReference>
<feature type="region of interest" description="Disordered" evidence="1">
    <location>
        <begin position="904"/>
        <end position="923"/>
    </location>
</feature>